<keyword evidence="9" id="KW-0804">Transcription</keyword>
<dbReference type="InterPro" id="IPR036910">
    <property type="entry name" value="HMG_box_dom_sf"/>
</dbReference>
<feature type="compositionally biased region" description="Pro residues" evidence="13">
    <location>
        <begin position="115"/>
        <end position="125"/>
    </location>
</feature>
<dbReference type="InterPro" id="IPR009071">
    <property type="entry name" value="HMG_box_dom"/>
</dbReference>
<dbReference type="GO" id="GO:0001228">
    <property type="term" value="F:DNA-binding transcription activator activity, RNA polymerase II-specific"/>
    <property type="evidence" value="ECO:0007669"/>
    <property type="project" value="TreeGrafter"/>
</dbReference>
<evidence type="ECO:0000256" key="11">
    <source>
        <dbReference type="ARBA" id="ARBA00045821"/>
    </source>
</evidence>
<keyword evidence="17" id="KW-1185">Reference proteome</keyword>
<dbReference type="STRING" id="1965070.A0A3S3PNE5"/>
<organism evidence="16 17">
    <name type="scientific">Dinothrombium tinctorium</name>
    <dbReference type="NCBI Taxonomy" id="1965070"/>
    <lineage>
        <taxon>Eukaryota</taxon>
        <taxon>Metazoa</taxon>
        <taxon>Ecdysozoa</taxon>
        <taxon>Arthropoda</taxon>
        <taxon>Chelicerata</taxon>
        <taxon>Arachnida</taxon>
        <taxon>Acari</taxon>
        <taxon>Acariformes</taxon>
        <taxon>Trombidiformes</taxon>
        <taxon>Prostigmata</taxon>
        <taxon>Anystina</taxon>
        <taxon>Parasitengona</taxon>
        <taxon>Trombidioidea</taxon>
        <taxon>Trombidiidae</taxon>
        <taxon>Dinothrombium</taxon>
    </lineage>
</organism>
<feature type="domain" description="HMG box" evidence="14">
    <location>
        <begin position="1"/>
        <end position="29"/>
    </location>
</feature>
<feature type="compositionally biased region" description="Polar residues" evidence="13">
    <location>
        <begin position="131"/>
        <end position="142"/>
    </location>
</feature>
<keyword evidence="6" id="KW-0726">Sexual differentiation</keyword>
<evidence type="ECO:0000259" key="14">
    <source>
        <dbReference type="PROSITE" id="PS50118"/>
    </source>
</evidence>
<evidence type="ECO:0000256" key="12">
    <source>
        <dbReference type="PROSITE-ProRule" id="PRU00267"/>
    </source>
</evidence>
<feature type="compositionally biased region" description="Polar residues" evidence="13">
    <location>
        <begin position="74"/>
        <end position="111"/>
    </location>
</feature>
<name>A0A3S3PNE5_9ACAR</name>
<dbReference type="PANTHER" id="PTHR10270">
    <property type="entry name" value="SOX TRANSCRIPTION FACTOR"/>
    <property type="match status" value="1"/>
</dbReference>
<evidence type="ECO:0000256" key="10">
    <source>
        <dbReference type="ARBA" id="ARBA00032498"/>
    </source>
</evidence>
<dbReference type="SUPFAM" id="SSF47095">
    <property type="entry name" value="HMG-box"/>
    <property type="match status" value="1"/>
</dbReference>
<dbReference type="EMBL" id="NCKU01004321">
    <property type="protein sequence ID" value="RWS06131.1"/>
    <property type="molecule type" value="Genomic_DNA"/>
</dbReference>
<protein>
    <recommendedName>
        <fullName evidence="3">Sex-determining region Y protein</fullName>
    </recommendedName>
    <alternativeName>
        <fullName evidence="10">Testis-determining factor</fullName>
    </alternativeName>
</protein>
<evidence type="ECO:0000256" key="4">
    <source>
        <dbReference type="ARBA" id="ARBA00022782"/>
    </source>
</evidence>
<keyword evidence="7 12" id="KW-0238">DNA-binding</keyword>
<sequence length="368" mass="39994">VLSDDEKKPFIEEAERLRAIHKQQHPDYKYQPRRRKPIKSITAPTISPFSNQHHETSNCVTQSNIKANASNEDNCQMLNVPNNHVSEGSNNTRQYNSFPARTSNSLNYNQTSQSPPTPPSSPFHPPVNSSRCNLSSGSTINKDSLIESRNRMNSTLITENHPQSQCNYHRPANQCKYSLDPTTAGISSGHGHIEAYMHHIVSLGAPPTAPTASSHHSSHHPSQYTHLAATSNATGGLSAWTRFVDSHGSYPTTVTAAHHDPSAGNGVKDASTLPDFYRYYGSASECHTRRANSGPSAPSAFMDPTDPTTSYCAKAFSAPSTLLGMQGCSMFGHDPFAATDALNSRATNTQFDANPCAYNGPVFDGYKS</sequence>
<keyword evidence="8" id="KW-0010">Activator</keyword>
<feature type="non-terminal residue" evidence="16">
    <location>
        <position position="368"/>
    </location>
</feature>
<keyword evidence="4" id="KW-0221">Differentiation</keyword>
<keyword evidence="5" id="KW-0112">Calmodulin-binding</keyword>
<proteinExistence type="inferred from homology"/>
<feature type="region of interest" description="Disordered" evidence="13">
    <location>
        <begin position="74"/>
        <end position="143"/>
    </location>
</feature>
<feature type="DNA-binding region" description="HMG box" evidence="12">
    <location>
        <begin position="1"/>
        <end position="29"/>
    </location>
</feature>
<comment type="subcellular location">
    <subcellularLocation>
        <location evidence="1">Nucleus speckle</location>
    </subcellularLocation>
</comment>
<dbReference type="AlphaFoldDB" id="A0A3S3PNE5"/>
<reference evidence="16 17" key="1">
    <citation type="journal article" date="2018" name="Gigascience">
        <title>Genomes of trombidid mites reveal novel predicted allergens and laterally-transferred genes associated with secondary metabolism.</title>
        <authorList>
            <person name="Dong X."/>
            <person name="Chaisiri K."/>
            <person name="Xia D."/>
            <person name="Armstrong S.D."/>
            <person name="Fang Y."/>
            <person name="Donnelly M.J."/>
            <person name="Kadowaki T."/>
            <person name="McGarry J.W."/>
            <person name="Darby A.C."/>
            <person name="Makepeace B.L."/>
        </authorList>
    </citation>
    <scope>NUCLEOTIDE SEQUENCE [LARGE SCALE GENOMIC DNA]</scope>
    <source>
        <strain evidence="16">UoL-WK</strain>
    </source>
</reference>
<accession>A0A3S3PNE5</accession>
<dbReference type="PANTHER" id="PTHR10270:SF161">
    <property type="entry name" value="SEX-DETERMINING REGION Y PROTEIN"/>
    <property type="match status" value="1"/>
</dbReference>
<evidence type="ECO:0000313" key="17">
    <source>
        <dbReference type="Proteomes" id="UP000285301"/>
    </source>
</evidence>
<dbReference type="GO" id="GO:0016607">
    <property type="term" value="C:nuclear speck"/>
    <property type="evidence" value="ECO:0007669"/>
    <property type="project" value="UniProtKB-SubCell"/>
</dbReference>
<dbReference type="OrthoDB" id="6247875at2759"/>
<evidence type="ECO:0000256" key="7">
    <source>
        <dbReference type="ARBA" id="ARBA00023125"/>
    </source>
</evidence>
<evidence type="ECO:0000256" key="9">
    <source>
        <dbReference type="ARBA" id="ARBA00023163"/>
    </source>
</evidence>
<dbReference type="InterPro" id="IPR050140">
    <property type="entry name" value="SRY-related_HMG-box_TF-like"/>
</dbReference>
<dbReference type="EMBL" id="NCKU01001032">
    <property type="protein sequence ID" value="RWS13301.1"/>
    <property type="molecule type" value="Genomic_DNA"/>
</dbReference>
<comment type="function">
    <text evidence="11">Transcriptional regulator that controls a genetic switch in male development. It is necessary and sufficient for initiating male sex determination by directing the development of supporting cell precursors (pre-Sertoli cells) as Sertoli rather than granulosa cells. Involved in different aspects of gene regulation including promoter activation or repression. Binds to the DNA consensus sequence 5'-[AT]AACAA[AT]-3'. SRY HMG box recognizes DNA by partial intercalation in the minor groove and promotes DNA bending. Also involved in pre-mRNA splicing. In male adult brain involved in the maintenance of motor functions of dopaminergic neurons.</text>
</comment>
<comment type="caution">
    <text evidence="16">The sequence shown here is derived from an EMBL/GenBank/DDBJ whole genome shotgun (WGS) entry which is preliminary data.</text>
</comment>
<dbReference type="Gene3D" id="1.10.30.10">
    <property type="entry name" value="High mobility group box domain"/>
    <property type="match status" value="1"/>
</dbReference>
<dbReference type="Proteomes" id="UP000285301">
    <property type="component" value="Unassembled WGS sequence"/>
</dbReference>
<evidence type="ECO:0000256" key="2">
    <source>
        <dbReference type="ARBA" id="ARBA00005998"/>
    </source>
</evidence>
<feature type="non-terminal residue" evidence="16">
    <location>
        <position position="1"/>
    </location>
</feature>
<keyword evidence="12" id="KW-0539">Nucleus</keyword>
<evidence type="ECO:0000256" key="1">
    <source>
        <dbReference type="ARBA" id="ARBA00004324"/>
    </source>
</evidence>
<evidence type="ECO:0000313" key="15">
    <source>
        <dbReference type="EMBL" id="RWS06131.1"/>
    </source>
</evidence>
<evidence type="ECO:0000256" key="13">
    <source>
        <dbReference type="SAM" id="MobiDB-lite"/>
    </source>
</evidence>
<dbReference type="GO" id="GO:0030154">
    <property type="term" value="P:cell differentiation"/>
    <property type="evidence" value="ECO:0007669"/>
    <property type="project" value="UniProtKB-KW"/>
</dbReference>
<gene>
    <name evidence="15" type="ORF">B4U79_08822</name>
    <name evidence="16" type="ORF">B4U79_11359</name>
</gene>
<evidence type="ECO:0000256" key="8">
    <source>
        <dbReference type="ARBA" id="ARBA00023159"/>
    </source>
</evidence>
<dbReference type="GO" id="GO:0000978">
    <property type="term" value="F:RNA polymerase II cis-regulatory region sequence-specific DNA binding"/>
    <property type="evidence" value="ECO:0007669"/>
    <property type="project" value="TreeGrafter"/>
</dbReference>
<dbReference type="GO" id="GO:0007548">
    <property type="term" value="P:sex differentiation"/>
    <property type="evidence" value="ECO:0007669"/>
    <property type="project" value="UniProtKB-KW"/>
</dbReference>
<evidence type="ECO:0000256" key="3">
    <source>
        <dbReference type="ARBA" id="ARBA00019052"/>
    </source>
</evidence>
<evidence type="ECO:0000256" key="6">
    <source>
        <dbReference type="ARBA" id="ARBA00022928"/>
    </source>
</evidence>
<evidence type="ECO:0000256" key="5">
    <source>
        <dbReference type="ARBA" id="ARBA00022860"/>
    </source>
</evidence>
<evidence type="ECO:0000313" key="16">
    <source>
        <dbReference type="EMBL" id="RWS13301.1"/>
    </source>
</evidence>
<dbReference type="GO" id="GO:0005516">
    <property type="term" value="F:calmodulin binding"/>
    <property type="evidence" value="ECO:0007669"/>
    <property type="project" value="UniProtKB-KW"/>
</dbReference>
<reference evidence="16" key="2">
    <citation type="submission" date="2018-11" db="EMBL/GenBank/DDBJ databases">
        <title>Trombidioid mite genomics.</title>
        <authorList>
            <person name="Dong X."/>
        </authorList>
    </citation>
    <scope>NUCLEOTIDE SEQUENCE</scope>
    <source>
        <strain evidence="16">UoL-WK</strain>
    </source>
</reference>
<comment type="similarity">
    <text evidence="2">Belongs to the SRY family.</text>
</comment>
<dbReference type="PROSITE" id="PS50118">
    <property type="entry name" value="HMG_BOX_2"/>
    <property type="match status" value="1"/>
</dbReference>